<evidence type="ECO:0000313" key="4">
    <source>
        <dbReference type="Proteomes" id="UP001359485"/>
    </source>
</evidence>
<feature type="region of interest" description="Disordered" evidence="1">
    <location>
        <begin position="1"/>
        <end position="21"/>
    </location>
</feature>
<feature type="compositionally biased region" description="Low complexity" evidence="1">
    <location>
        <begin position="132"/>
        <end position="146"/>
    </location>
</feature>
<keyword evidence="2" id="KW-0472">Membrane</keyword>
<organism evidence="3 4">
    <name type="scientific">Polyplax serrata</name>
    <name type="common">Common mouse louse</name>
    <dbReference type="NCBI Taxonomy" id="468196"/>
    <lineage>
        <taxon>Eukaryota</taxon>
        <taxon>Metazoa</taxon>
        <taxon>Ecdysozoa</taxon>
        <taxon>Arthropoda</taxon>
        <taxon>Hexapoda</taxon>
        <taxon>Insecta</taxon>
        <taxon>Pterygota</taxon>
        <taxon>Neoptera</taxon>
        <taxon>Paraneoptera</taxon>
        <taxon>Psocodea</taxon>
        <taxon>Troctomorpha</taxon>
        <taxon>Phthiraptera</taxon>
        <taxon>Anoplura</taxon>
        <taxon>Polyplacidae</taxon>
        <taxon>Polyplax</taxon>
    </lineage>
</organism>
<evidence type="ECO:0000256" key="1">
    <source>
        <dbReference type="SAM" id="MobiDB-lite"/>
    </source>
</evidence>
<evidence type="ECO:0000313" key="3">
    <source>
        <dbReference type="EMBL" id="KAK6641985.1"/>
    </source>
</evidence>
<dbReference type="EMBL" id="JAWJWF010000001">
    <property type="protein sequence ID" value="KAK6641985.1"/>
    <property type="molecule type" value="Genomic_DNA"/>
</dbReference>
<keyword evidence="4" id="KW-1185">Reference proteome</keyword>
<dbReference type="Proteomes" id="UP001359485">
    <property type="component" value="Unassembled WGS sequence"/>
</dbReference>
<feature type="compositionally biased region" description="Basic and acidic residues" evidence="1">
    <location>
        <begin position="244"/>
        <end position="261"/>
    </location>
</feature>
<gene>
    <name evidence="3" type="ORF">RUM44_013708</name>
</gene>
<feature type="region of interest" description="Disordered" evidence="1">
    <location>
        <begin position="244"/>
        <end position="274"/>
    </location>
</feature>
<reference evidence="3 4" key="1">
    <citation type="submission" date="2023-09" db="EMBL/GenBank/DDBJ databases">
        <title>Genomes of two closely related lineages of the louse Polyplax serrata with different host specificities.</title>
        <authorList>
            <person name="Martinu J."/>
            <person name="Tarabai H."/>
            <person name="Stefka J."/>
            <person name="Hypsa V."/>
        </authorList>
    </citation>
    <scope>NUCLEOTIDE SEQUENCE [LARGE SCALE GENOMIC DNA]</scope>
    <source>
        <strain evidence="3">98ZLc_SE</strain>
    </source>
</reference>
<keyword evidence="2" id="KW-1133">Transmembrane helix</keyword>
<keyword evidence="2" id="KW-0812">Transmembrane</keyword>
<feature type="transmembrane region" description="Helical" evidence="2">
    <location>
        <begin position="218"/>
        <end position="239"/>
    </location>
</feature>
<evidence type="ECO:0000256" key="2">
    <source>
        <dbReference type="SAM" id="Phobius"/>
    </source>
</evidence>
<comment type="caution">
    <text evidence="3">The sequence shown here is derived from an EMBL/GenBank/DDBJ whole genome shotgun (WGS) entry which is preliminary data.</text>
</comment>
<name>A0ABR1BEW7_POLSC</name>
<proteinExistence type="predicted"/>
<sequence>MFVAGRSTQVERKRKVLGDESKRGKRHLWGFSVSTLRRSHSGNHVVVIAKKPHGWNSSRQSVLLPPPKGANSSTYHLSNKTKHTTIPVEPSTMVDSPGIYTSTSRTIHYEKKPPITTTQARKTTKWTEPSFTTKPLAPTTTTTTETSNPVAVTNKPIVPTPVPHLKEEDHFVPELVPSIHEISSSPTTPTWFEKRKWNFETPSSFISWSRNKMSNNSLSTAVGGICAVSVIIIIIIVLVKSLPDRKRTSQKETAESKEDKKRLLKPSARTSDEE</sequence>
<accession>A0ABR1BEW7</accession>
<feature type="region of interest" description="Disordered" evidence="1">
    <location>
        <begin position="118"/>
        <end position="164"/>
    </location>
</feature>
<protein>
    <submittedName>
        <fullName evidence="3">Uncharacterized protein</fullName>
    </submittedName>
</protein>